<feature type="domain" description="MacB-like periplasmic core" evidence="8">
    <location>
        <begin position="466"/>
        <end position="633"/>
    </location>
</feature>
<feature type="transmembrane region" description="Helical" evidence="6">
    <location>
        <begin position="348"/>
        <end position="369"/>
    </location>
</feature>
<feature type="transmembrane region" description="Helical" evidence="6">
    <location>
        <begin position="771"/>
        <end position="796"/>
    </location>
</feature>
<accession>A0A1Q5ZUV9</accession>
<dbReference type="OrthoDB" id="5933722at2"/>
<dbReference type="Proteomes" id="UP000186720">
    <property type="component" value="Unassembled WGS sequence"/>
</dbReference>
<reference evidence="9 10" key="1">
    <citation type="submission" date="2016-11" db="EMBL/GenBank/DDBJ databases">
        <title>Whole Genome Sequencing of Mucilaginibacter polytrichastri RG4-7(T) isolated from the moss sample.</title>
        <authorList>
            <person name="Li Y."/>
        </authorList>
    </citation>
    <scope>NUCLEOTIDE SEQUENCE [LARGE SCALE GENOMIC DNA]</scope>
    <source>
        <strain evidence="9 10">RG4-7</strain>
    </source>
</reference>
<dbReference type="Pfam" id="PF02687">
    <property type="entry name" value="FtsX"/>
    <property type="match status" value="2"/>
</dbReference>
<organism evidence="9 10">
    <name type="scientific">Mucilaginibacter polytrichastri</name>
    <dbReference type="NCBI Taxonomy" id="1302689"/>
    <lineage>
        <taxon>Bacteria</taxon>
        <taxon>Pseudomonadati</taxon>
        <taxon>Bacteroidota</taxon>
        <taxon>Sphingobacteriia</taxon>
        <taxon>Sphingobacteriales</taxon>
        <taxon>Sphingobacteriaceae</taxon>
        <taxon>Mucilaginibacter</taxon>
    </lineage>
</organism>
<keyword evidence="4 6" id="KW-1133">Transmembrane helix</keyword>
<feature type="domain" description="ABC3 transporter permease C-terminal" evidence="7">
    <location>
        <begin position="298"/>
        <end position="413"/>
    </location>
</feature>
<keyword evidence="5 6" id="KW-0472">Membrane</keyword>
<evidence type="ECO:0000256" key="2">
    <source>
        <dbReference type="ARBA" id="ARBA00022475"/>
    </source>
</evidence>
<keyword evidence="2" id="KW-1003">Cell membrane</keyword>
<evidence type="ECO:0000256" key="1">
    <source>
        <dbReference type="ARBA" id="ARBA00004651"/>
    </source>
</evidence>
<feature type="transmembrane region" description="Helical" evidence="6">
    <location>
        <begin position="292"/>
        <end position="314"/>
    </location>
</feature>
<feature type="transmembrane region" description="Helical" evidence="6">
    <location>
        <begin position="381"/>
        <end position="410"/>
    </location>
</feature>
<comment type="caution">
    <text evidence="9">The sequence shown here is derived from an EMBL/GenBank/DDBJ whole genome shotgun (WGS) entry which is preliminary data.</text>
</comment>
<dbReference type="RefSeq" id="WP_074488367.1">
    <property type="nucleotide sequence ID" value="NZ_FPAM01000001.1"/>
</dbReference>
<evidence type="ECO:0000259" key="8">
    <source>
        <dbReference type="Pfam" id="PF12704"/>
    </source>
</evidence>
<evidence type="ECO:0000256" key="4">
    <source>
        <dbReference type="ARBA" id="ARBA00022989"/>
    </source>
</evidence>
<evidence type="ECO:0000313" key="9">
    <source>
        <dbReference type="EMBL" id="OKS85550.1"/>
    </source>
</evidence>
<feature type="domain" description="MacB-like periplasmic core" evidence="8">
    <location>
        <begin position="21"/>
        <end position="224"/>
    </location>
</feature>
<dbReference type="InterPro" id="IPR025857">
    <property type="entry name" value="MacB_PCD"/>
</dbReference>
<feature type="transmembrane region" description="Helical" evidence="6">
    <location>
        <begin position="687"/>
        <end position="711"/>
    </location>
</feature>
<dbReference type="GO" id="GO:0022857">
    <property type="term" value="F:transmembrane transporter activity"/>
    <property type="evidence" value="ECO:0007669"/>
    <property type="project" value="TreeGrafter"/>
</dbReference>
<dbReference type="GO" id="GO:0005886">
    <property type="term" value="C:plasma membrane"/>
    <property type="evidence" value="ECO:0007669"/>
    <property type="project" value="UniProtKB-SubCell"/>
</dbReference>
<keyword evidence="10" id="KW-1185">Reference proteome</keyword>
<feature type="transmembrane region" description="Helical" evidence="6">
    <location>
        <begin position="20"/>
        <end position="42"/>
    </location>
</feature>
<feature type="transmembrane region" description="Helical" evidence="6">
    <location>
        <begin position="431"/>
        <end position="455"/>
    </location>
</feature>
<feature type="domain" description="ABC3 transporter permease C-terminal" evidence="7">
    <location>
        <begin position="689"/>
        <end position="799"/>
    </location>
</feature>
<evidence type="ECO:0000259" key="7">
    <source>
        <dbReference type="Pfam" id="PF02687"/>
    </source>
</evidence>
<proteinExistence type="predicted"/>
<evidence type="ECO:0000256" key="6">
    <source>
        <dbReference type="SAM" id="Phobius"/>
    </source>
</evidence>
<name>A0A1Q5ZUV9_9SPHI</name>
<evidence type="ECO:0000256" key="5">
    <source>
        <dbReference type="ARBA" id="ARBA00023136"/>
    </source>
</evidence>
<dbReference type="InterPro" id="IPR003838">
    <property type="entry name" value="ABC3_permease_C"/>
</dbReference>
<gene>
    <name evidence="9" type="ORF">RG47T_0996</name>
</gene>
<dbReference type="PANTHER" id="PTHR30572">
    <property type="entry name" value="MEMBRANE COMPONENT OF TRANSPORTER-RELATED"/>
    <property type="match status" value="1"/>
</dbReference>
<dbReference type="AlphaFoldDB" id="A0A1Q5ZUV9"/>
<protein>
    <submittedName>
        <fullName evidence="9">Uncharacterized protein</fullName>
    </submittedName>
</protein>
<dbReference type="EMBL" id="MPPL01000001">
    <property type="protein sequence ID" value="OKS85550.1"/>
    <property type="molecule type" value="Genomic_DNA"/>
</dbReference>
<sequence>MIQNYLKIAFRNILRHRGYFAINVFGLAIGLAICLMISLFVIDELSYDKYNVNADRIYRVNTDIKINGSGIDSRSTPAPMAGVLMKDYPQVEQATRLANGGNMLVLKGTQTLVEPNCFYADPNIFSVFSLNMISGDKKTALNQPNTIVISASMARKYFNTTDAVGKTLKVDNTTICKVTGVIKDTPAQSHLHFNAIRSMSTMADSRSDFWLNNNFITYVLVSPGISGPILNSYLKTVAKKYAEPQLMNSFHSSFADLEKKGDTFKYTSIPLTQIHLHSEITGEGEPSGDIRYVYMFILIGIIIITIACVNFTNLSTARSAGRSKEVGIRKVLGSNRGNLITQFLTESVMTSLIALGIALIITLLCMPYFNQLSGKEMSIGFISNLGLLASLLLITVLIGILAGIYPAFFLSAFEPIQVLKGRLSTGFKGSWLRNSLVVFQFTAAIVLIVCTLIIYNQLNYIRNKDLGYKRDQVLVIKNAYALGSHAKTFKEEVLQIPGVIAATRADVLPTSSENEWNNNAFAKDAAMSAAKSTVLGEWHVDADYIGALGMKIASGRNFSAQMPTDSNVIIINETAARLLGFKNPLQQQLFNSDDNNHSLGHPIIGVVKDFNAGSLRYQTAPIVFKLSKYGDRFAFRIQSNNIQSVIKQIETKYHAMDINMAGQPFLFSFMDEDFNNIYQSEQRTAKLFISFAFFTILIACLGLFGLITYAAEQRTKEIGIRKVLGASVANVTAMLSLDFIKLVLISTLVASPIAWFAMHQWLQGFAYRINISAWTFVLAAIAALVIALSTVSFQALKAALANPVKSLRSE</sequence>
<evidence type="ECO:0000256" key="3">
    <source>
        <dbReference type="ARBA" id="ARBA00022692"/>
    </source>
</evidence>
<dbReference type="Pfam" id="PF12704">
    <property type="entry name" value="MacB_PCD"/>
    <property type="match status" value="2"/>
</dbReference>
<dbReference type="STRING" id="1302689.RG47T_0996"/>
<dbReference type="InterPro" id="IPR050250">
    <property type="entry name" value="Macrolide_Exporter_MacB"/>
</dbReference>
<keyword evidence="3 6" id="KW-0812">Transmembrane</keyword>
<comment type="subcellular location">
    <subcellularLocation>
        <location evidence="1">Cell membrane</location>
        <topology evidence="1">Multi-pass membrane protein</topology>
    </subcellularLocation>
</comment>
<feature type="transmembrane region" description="Helical" evidence="6">
    <location>
        <begin position="723"/>
        <end position="751"/>
    </location>
</feature>
<dbReference type="PANTHER" id="PTHR30572:SF18">
    <property type="entry name" value="ABC-TYPE MACROLIDE FAMILY EXPORT SYSTEM PERMEASE COMPONENT 2"/>
    <property type="match status" value="1"/>
</dbReference>
<evidence type="ECO:0000313" key="10">
    <source>
        <dbReference type="Proteomes" id="UP000186720"/>
    </source>
</evidence>